<comment type="caution">
    <text evidence="1">The sequence shown here is derived from an EMBL/GenBank/DDBJ whole genome shotgun (WGS) entry which is preliminary data.</text>
</comment>
<name>A0A916WQ92_9MICO</name>
<reference evidence="1" key="1">
    <citation type="journal article" date="2014" name="Int. J. Syst. Evol. Microbiol.">
        <title>Complete genome sequence of Corynebacterium casei LMG S-19264T (=DSM 44701T), isolated from a smear-ripened cheese.</title>
        <authorList>
            <consortium name="US DOE Joint Genome Institute (JGI-PGF)"/>
            <person name="Walter F."/>
            <person name="Albersmeier A."/>
            <person name="Kalinowski J."/>
            <person name="Ruckert C."/>
        </authorList>
    </citation>
    <scope>NUCLEOTIDE SEQUENCE</scope>
    <source>
        <strain evidence="1">CGMCC 1.15085</strain>
    </source>
</reference>
<dbReference type="EMBL" id="BMHI01000001">
    <property type="protein sequence ID" value="GGB19551.1"/>
    <property type="molecule type" value="Genomic_DNA"/>
</dbReference>
<keyword evidence="2" id="KW-1185">Reference proteome</keyword>
<proteinExistence type="predicted"/>
<dbReference type="Proteomes" id="UP000636793">
    <property type="component" value="Unassembled WGS sequence"/>
</dbReference>
<reference evidence="1" key="2">
    <citation type="submission" date="2020-09" db="EMBL/GenBank/DDBJ databases">
        <authorList>
            <person name="Sun Q."/>
            <person name="Zhou Y."/>
        </authorList>
    </citation>
    <scope>NUCLEOTIDE SEQUENCE</scope>
    <source>
        <strain evidence="1">CGMCC 1.15085</strain>
    </source>
</reference>
<protein>
    <submittedName>
        <fullName evidence="1">Uncharacterized protein</fullName>
    </submittedName>
</protein>
<dbReference type="AlphaFoldDB" id="A0A916WQ92"/>
<dbReference type="RefSeq" id="WP_188835514.1">
    <property type="nucleotide sequence ID" value="NZ_BMHI01000001.1"/>
</dbReference>
<evidence type="ECO:0000313" key="2">
    <source>
        <dbReference type="Proteomes" id="UP000636793"/>
    </source>
</evidence>
<accession>A0A916WQ92</accession>
<sequence>MSKPQRVHTFTTADLAMSDALGVQAKAICGRWVDLEPNIDAPGDGDPIGTSDNGCQRCAAAVRRLIRAAAHHGC</sequence>
<evidence type="ECO:0000313" key="1">
    <source>
        <dbReference type="EMBL" id="GGB19551.1"/>
    </source>
</evidence>
<gene>
    <name evidence="1" type="ORF">GCM10011492_06750</name>
</gene>
<organism evidence="1 2">
    <name type="scientific">Flexivirga endophytica</name>
    <dbReference type="NCBI Taxonomy" id="1849103"/>
    <lineage>
        <taxon>Bacteria</taxon>
        <taxon>Bacillati</taxon>
        <taxon>Actinomycetota</taxon>
        <taxon>Actinomycetes</taxon>
        <taxon>Micrococcales</taxon>
        <taxon>Dermacoccaceae</taxon>
        <taxon>Flexivirga</taxon>
    </lineage>
</organism>